<accession>A0A1D8S4D0</accession>
<dbReference type="EC" id="2.5.1.1" evidence="4"/>
<dbReference type="PROSITE" id="PS00723">
    <property type="entry name" value="POLYPRENYL_SYNTHASE_1"/>
    <property type="match status" value="1"/>
</dbReference>
<evidence type="ECO:0000256" key="3">
    <source>
        <dbReference type="RuleBase" id="RU004466"/>
    </source>
</evidence>
<dbReference type="Pfam" id="PF00348">
    <property type="entry name" value="polyprenyl_synt"/>
    <property type="match status" value="1"/>
</dbReference>
<dbReference type="CDD" id="cd00685">
    <property type="entry name" value="Trans_IPPS_HT"/>
    <property type="match status" value="1"/>
</dbReference>
<keyword evidence="3 4" id="KW-0808">Transferase</keyword>
<dbReference type="STRING" id="1873524.HSR6_1068"/>
<dbReference type="EC" id="2.5.1.10" evidence="4"/>
<dbReference type="GeneID" id="29829033"/>
<dbReference type="PANTHER" id="PTHR12001">
    <property type="entry name" value="GERANYLGERANYL PYROPHOSPHATE SYNTHASE"/>
    <property type="match status" value="1"/>
</dbReference>
<dbReference type="PANTHER" id="PTHR12001:SF44">
    <property type="entry name" value="GERANYLGERANYL PYROPHOSPHATE SYNTHASE"/>
    <property type="match status" value="1"/>
</dbReference>
<evidence type="ECO:0000256" key="2">
    <source>
        <dbReference type="ARBA" id="ARBA00022842"/>
    </source>
</evidence>
<evidence type="ECO:0000313" key="4">
    <source>
        <dbReference type="EMBL" id="AOW80218.1"/>
    </source>
</evidence>
<dbReference type="EMBL" id="CP016070">
    <property type="protein sequence ID" value="AOW80218.1"/>
    <property type="molecule type" value="Genomic_DNA"/>
</dbReference>
<dbReference type="GO" id="GO:0008299">
    <property type="term" value="P:isoprenoid biosynthetic process"/>
    <property type="evidence" value="ECO:0007669"/>
    <property type="project" value="InterPro"/>
</dbReference>
<keyword evidence="2" id="KW-0460">Magnesium</keyword>
<dbReference type="AlphaFoldDB" id="A0A1D8S4D0"/>
<gene>
    <name evidence="4" type="primary">idsA</name>
    <name evidence="4" type="ORF">HTSR_1035</name>
</gene>
<dbReference type="GO" id="GO:0004337">
    <property type="term" value="F:(2E,6E)-farnesyl diphosphate synthase activity"/>
    <property type="evidence" value="ECO:0007669"/>
    <property type="project" value="UniProtKB-EC"/>
</dbReference>
<dbReference type="KEGG" id="halh:HTSR_1035"/>
<organism evidence="4 5">
    <name type="scientific">Halodesulfurarchaeum formicicum</name>
    <dbReference type="NCBI Taxonomy" id="1873524"/>
    <lineage>
        <taxon>Archaea</taxon>
        <taxon>Methanobacteriati</taxon>
        <taxon>Methanobacteriota</taxon>
        <taxon>Stenosarchaea group</taxon>
        <taxon>Halobacteria</taxon>
        <taxon>Halobacteriales</taxon>
        <taxon>Halobacteriaceae</taxon>
        <taxon>Halodesulfurarchaeum</taxon>
    </lineage>
</organism>
<dbReference type="Gene3D" id="1.10.600.10">
    <property type="entry name" value="Farnesyl Diphosphate Synthase"/>
    <property type="match status" value="1"/>
</dbReference>
<dbReference type="InterPro" id="IPR008949">
    <property type="entry name" value="Isoprenoid_synthase_dom_sf"/>
</dbReference>
<dbReference type="PATRIC" id="fig|1855411.3.peg.1037"/>
<reference evidence="4 5" key="1">
    <citation type="submission" date="2016-06" db="EMBL/GenBank/DDBJ databases">
        <title>Discovery of anaerobic lithoheterotrophic haloarchaeon capable of sulfur respiration by hydrogen and formate.</title>
        <authorList>
            <person name="Sorokin D.Y."/>
            <person name="Kublanov I.V."/>
            <person name="Roman P."/>
            <person name="Sinninghe Damste J.S."/>
            <person name="Golyshin P.N."/>
            <person name="Rojo D."/>
            <person name="Ciordia S."/>
            <person name="Mena Md.C."/>
            <person name="Ferrer M."/>
            <person name="Smedile F."/>
            <person name="Messina E."/>
            <person name="La Cono V."/>
            <person name="Yakimov M.M."/>
        </authorList>
    </citation>
    <scope>NUCLEOTIDE SEQUENCE [LARGE SCALE GENOMIC DNA]</scope>
    <source>
        <strain evidence="4 5">HTSR1</strain>
    </source>
</reference>
<protein>
    <submittedName>
        <fullName evidence="4">Geranylgeranyl diphosphate synthase, type I</fullName>
        <ecNumber evidence="4">2.5.1.1</ecNumber>
        <ecNumber evidence="4">2.5.1.10</ecNumber>
        <ecNumber evidence="4">2.5.1.29</ecNumber>
    </submittedName>
</protein>
<dbReference type="InterPro" id="IPR000092">
    <property type="entry name" value="Polyprenyl_synt"/>
</dbReference>
<dbReference type="EC" id="2.5.1.29" evidence="4"/>
<dbReference type="GO" id="GO:0046872">
    <property type="term" value="F:metal ion binding"/>
    <property type="evidence" value="ECO:0007669"/>
    <property type="project" value="UniProtKB-KW"/>
</dbReference>
<dbReference type="Proteomes" id="UP000185608">
    <property type="component" value="Chromosome"/>
</dbReference>
<evidence type="ECO:0000313" key="5">
    <source>
        <dbReference type="Proteomes" id="UP000185608"/>
    </source>
</evidence>
<dbReference type="InterPro" id="IPR033749">
    <property type="entry name" value="Polyprenyl_synt_CS"/>
</dbReference>
<keyword evidence="1" id="KW-0479">Metal-binding</keyword>
<dbReference type="SFLD" id="SFLDS00005">
    <property type="entry name" value="Isoprenoid_Synthase_Type_I"/>
    <property type="match status" value="1"/>
</dbReference>
<dbReference type="RefSeq" id="WP_070364924.1">
    <property type="nucleotide sequence ID" value="NZ_CP016070.1"/>
</dbReference>
<dbReference type="GO" id="GO:0004311">
    <property type="term" value="F:geranylgeranyl diphosphate synthase activity"/>
    <property type="evidence" value="ECO:0007669"/>
    <property type="project" value="UniProtKB-EC"/>
</dbReference>
<dbReference type="GO" id="GO:0004161">
    <property type="term" value="F:dimethylallyltranstransferase activity"/>
    <property type="evidence" value="ECO:0007669"/>
    <property type="project" value="UniProtKB-EC"/>
</dbReference>
<proteinExistence type="inferred from homology"/>
<dbReference type="SUPFAM" id="SSF48576">
    <property type="entry name" value="Terpenoid synthases"/>
    <property type="match status" value="1"/>
</dbReference>
<sequence length="354" mass="39682">MRDALTEWREPIDREIEQLLPRTITEETLADLFGPPRYEYDTEAIAQALFEPVWDLLDRGGKRWRPVLFLELVDALGEDPEQYLPYATIPEILHTGTIIVDDVEDDATLRRGEEAIHLRYGTDIALNAGNALYFVPLKVISANPGDLDPSQQLGIYEMLTFELNRTHLGQGTDIVWHNESEIDITEAQYLEMSACKTGCLGRIAGRLAALVTDSSDAVEDAFAAYAESLSIAFQIGDDVLDVKHSLDQAGEFGKAFGNDIREGKRTLLVIHALKKADPADRDRLESILTAEEVTDEEIEFVLSILQETDSVEFALETAERLAADARSQLGEVDIDPEVQAKLEDFTRYVIERDR</sequence>
<evidence type="ECO:0000256" key="1">
    <source>
        <dbReference type="ARBA" id="ARBA00022723"/>
    </source>
</evidence>
<name>A0A1D8S4D0_9EURY</name>
<comment type="similarity">
    <text evidence="3">Belongs to the FPP/GGPP synthase family.</text>
</comment>